<accession>A0A6G6IVD8</accession>
<keyword evidence="1" id="KW-1133">Transmembrane helix</keyword>
<keyword evidence="1" id="KW-0472">Membrane</keyword>
<keyword evidence="1" id="KW-0812">Transmembrane</keyword>
<sequence>MQASIQHALIIGLAIATAVILVVAWIAVRRAETHGYDLGYGDAKRGHSSHIEALHEDLGLLRDTLRLAEIEHKADREQLLQDCDNRIAHYSRRANPFTDEDAAELLKISGQLKVTAVTAERVGALTHKHQALQAAESATRMAARIRAALVHAEEQESAA</sequence>
<reference evidence="2 3" key="1">
    <citation type="submission" date="2020-02" db="EMBL/GenBank/DDBJ databases">
        <title>Integrative conjugative elements (ICEs) and plasmids drive adaptation of Pseudomonas nitroreducens strain HBP1 to wastewater environment.</title>
        <authorList>
            <person name="Sentchilo V."/>
            <person name="Carraro N."/>
            <person name="Bertelli C."/>
            <person name="van der Meer J.R."/>
        </authorList>
    </citation>
    <scope>NUCLEOTIDE SEQUENCE [LARGE SCALE GENOMIC DNA]</scope>
    <source>
        <strain evidence="2 3">HBP1</strain>
    </source>
</reference>
<dbReference type="AlphaFoldDB" id="A0A6G6IVD8"/>
<evidence type="ECO:0000256" key="1">
    <source>
        <dbReference type="SAM" id="Phobius"/>
    </source>
</evidence>
<dbReference type="Proteomes" id="UP000501063">
    <property type="component" value="Chromosome"/>
</dbReference>
<name>A0A6G6IVD8_PSENT</name>
<protein>
    <submittedName>
        <fullName evidence="2">Uncharacterized protein</fullName>
    </submittedName>
</protein>
<evidence type="ECO:0000313" key="2">
    <source>
        <dbReference type="EMBL" id="QIE86964.1"/>
    </source>
</evidence>
<feature type="transmembrane region" description="Helical" evidence="1">
    <location>
        <begin position="6"/>
        <end position="28"/>
    </location>
</feature>
<evidence type="ECO:0000313" key="3">
    <source>
        <dbReference type="Proteomes" id="UP000501063"/>
    </source>
</evidence>
<dbReference type="RefSeq" id="WP_024767103.1">
    <property type="nucleotide sequence ID" value="NZ_CP049140.1"/>
</dbReference>
<organism evidence="2 3">
    <name type="scientific">Pseudomonas nitroreducens</name>
    <dbReference type="NCBI Taxonomy" id="46680"/>
    <lineage>
        <taxon>Bacteria</taxon>
        <taxon>Pseudomonadati</taxon>
        <taxon>Pseudomonadota</taxon>
        <taxon>Gammaproteobacteria</taxon>
        <taxon>Pseudomonadales</taxon>
        <taxon>Pseudomonadaceae</taxon>
        <taxon>Pseudomonas</taxon>
    </lineage>
</organism>
<proteinExistence type="predicted"/>
<dbReference type="KEGG" id="pnt:G5B91_12090"/>
<dbReference type="EMBL" id="CP049140">
    <property type="protein sequence ID" value="QIE86964.1"/>
    <property type="molecule type" value="Genomic_DNA"/>
</dbReference>
<gene>
    <name evidence="2" type="ORF">G5B91_12090</name>
</gene>